<dbReference type="PROSITE" id="PS51212">
    <property type="entry name" value="WSC"/>
    <property type="match status" value="1"/>
</dbReference>
<dbReference type="EMBL" id="JASGXD010000016">
    <property type="protein sequence ID" value="KAK6000723.1"/>
    <property type="molecule type" value="Genomic_DNA"/>
</dbReference>
<evidence type="ECO:0000256" key="4">
    <source>
        <dbReference type="ARBA" id="ARBA00022989"/>
    </source>
</evidence>
<accession>A0ABR0T8F7</accession>
<proteinExistence type="predicted"/>
<keyword evidence="3 7" id="KW-0732">Signal</keyword>
<evidence type="ECO:0000313" key="10">
    <source>
        <dbReference type="Proteomes" id="UP001341245"/>
    </source>
</evidence>
<evidence type="ECO:0000259" key="8">
    <source>
        <dbReference type="PROSITE" id="PS51212"/>
    </source>
</evidence>
<dbReference type="PANTHER" id="PTHR24269:SF16">
    <property type="entry name" value="PROTEIN SLG1"/>
    <property type="match status" value="1"/>
</dbReference>
<keyword evidence="5" id="KW-0472">Membrane</keyword>
<name>A0ABR0T8F7_AURPU</name>
<keyword evidence="10" id="KW-1185">Reference proteome</keyword>
<dbReference type="Pfam" id="PF01822">
    <property type="entry name" value="WSC"/>
    <property type="match status" value="1"/>
</dbReference>
<sequence length="187" mass="18791">MLVSTIVSALSLFAAASAQSSATTTATSTSAIHSVVASAAPGTNGYDYIGCYNETTGVPGTAGTRAITNGKMDTGDNTTVAECLQYCGQNSYQFAGLEYSKECWCGSNLSPFSNKLPESNCSLACVGNDTELCGGYLALSLYNLTSKKAGSDDSSSSTKGAASSVSASSWSYVLGAGAVALTLGAAL</sequence>
<dbReference type="SMART" id="SM00321">
    <property type="entry name" value="WSC"/>
    <property type="match status" value="1"/>
</dbReference>
<feature type="chain" id="PRO_5045988958" description="WSC domain-containing protein" evidence="7">
    <location>
        <begin position="19"/>
        <end position="187"/>
    </location>
</feature>
<dbReference type="InterPro" id="IPR051836">
    <property type="entry name" value="Kremen_rcpt"/>
</dbReference>
<keyword evidence="6" id="KW-0325">Glycoprotein</keyword>
<evidence type="ECO:0000256" key="6">
    <source>
        <dbReference type="ARBA" id="ARBA00023180"/>
    </source>
</evidence>
<organism evidence="9 10">
    <name type="scientific">Aureobasidium pullulans</name>
    <name type="common">Black yeast</name>
    <name type="synonym">Pullularia pullulans</name>
    <dbReference type="NCBI Taxonomy" id="5580"/>
    <lineage>
        <taxon>Eukaryota</taxon>
        <taxon>Fungi</taxon>
        <taxon>Dikarya</taxon>
        <taxon>Ascomycota</taxon>
        <taxon>Pezizomycotina</taxon>
        <taxon>Dothideomycetes</taxon>
        <taxon>Dothideomycetidae</taxon>
        <taxon>Dothideales</taxon>
        <taxon>Saccotheciaceae</taxon>
        <taxon>Aureobasidium</taxon>
    </lineage>
</organism>
<evidence type="ECO:0000256" key="5">
    <source>
        <dbReference type="ARBA" id="ARBA00023136"/>
    </source>
</evidence>
<evidence type="ECO:0000313" key="9">
    <source>
        <dbReference type="EMBL" id="KAK6000723.1"/>
    </source>
</evidence>
<protein>
    <recommendedName>
        <fullName evidence="8">WSC domain-containing protein</fullName>
    </recommendedName>
</protein>
<feature type="signal peptide" evidence="7">
    <location>
        <begin position="1"/>
        <end position="18"/>
    </location>
</feature>
<comment type="caution">
    <text evidence="9">The sequence shown here is derived from an EMBL/GenBank/DDBJ whole genome shotgun (WGS) entry which is preliminary data.</text>
</comment>
<gene>
    <name evidence="9" type="ORF">QM012_003448</name>
</gene>
<dbReference type="InterPro" id="IPR002889">
    <property type="entry name" value="WSC_carb-bd"/>
</dbReference>
<evidence type="ECO:0000256" key="3">
    <source>
        <dbReference type="ARBA" id="ARBA00022729"/>
    </source>
</evidence>
<evidence type="ECO:0000256" key="1">
    <source>
        <dbReference type="ARBA" id="ARBA00004167"/>
    </source>
</evidence>
<feature type="domain" description="WSC" evidence="8">
    <location>
        <begin position="45"/>
        <end position="145"/>
    </location>
</feature>
<dbReference type="Proteomes" id="UP001341245">
    <property type="component" value="Unassembled WGS sequence"/>
</dbReference>
<evidence type="ECO:0000256" key="2">
    <source>
        <dbReference type="ARBA" id="ARBA00022692"/>
    </source>
</evidence>
<dbReference type="PANTHER" id="PTHR24269">
    <property type="entry name" value="KREMEN PROTEIN"/>
    <property type="match status" value="1"/>
</dbReference>
<evidence type="ECO:0000256" key="7">
    <source>
        <dbReference type="SAM" id="SignalP"/>
    </source>
</evidence>
<keyword evidence="2" id="KW-0812">Transmembrane</keyword>
<keyword evidence="4" id="KW-1133">Transmembrane helix</keyword>
<reference evidence="9 10" key="1">
    <citation type="submission" date="2023-11" db="EMBL/GenBank/DDBJ databases">
        <title>Draft genome sequence and annotation of the polyextremotolerant black yeast-like fungus Aureobasidium pullulans NRRL 62042.</title>
        <authorList>
            <person name="Dielentheis-Frenken M.R.E."/>
            <person name="Wibberg D."/>
            <person name="Blank L.M."/>
            <person name="Tiso T."/>
        </authorList>
    </citation>
    <scope>NUCLEOTIDE SEQUENCE [LARGE SCALE GENOMIC DNA]</scope>
    <source>
        <strain evidence="9 10">NRRL 62042</strain>
    </source>
</reference>
<comment type="subcellular location">
    <subcellularLocation>
        <location evidence="1">Membrane</location>
        <topology evidence="1">Single-pass membrane protein</topology>
    </subcellularLocation>
</comment>